<reference evidence="1" key="2">
    <citation type="journal article" date="2021" name="PeerJ">
        <title>Extensive microbial diversity within the chicken gut microbiome revealed by metagenomics and culture.</title>
        <authorList>
            <person name="Gilroy R."/>
            <person name="Ravi A."/>
            <person name="Getino M."/>
            <person name="Pursley I."/>
            <person name="Horton D.L."/>
            <person name="Alikhan N.F."/>
            <person name="Baker D."/>
            <person name="Gharbi K."/>
            <person name="Hall N."/>
            <person name="Watson M."/>
            <person name="Adriaenssens E.M."/>
            <person name="Foster-Nyarko E."/>
            <person name="Jarju S."/>
            <person name="Secka A."/>
            <person name="Antonio M."/>
            <person name="Oren A."/>
            <person name="Chaudhuri R.R."/>
            <person name="La Ragione R."/>
            <person name="Hildebrand F."/>
            <person name="Pallen M.J."/>
        </authorList>
    </citation>
    <scope>NUCLEOTIDE SEQUENCE</scope>
    <source>
        <strain evidence="1">D5-748</strain>
    </source>
</reference>
<dbReference type="GO" id="GO:0008081">
    <property type="term" value="F:phosphoric diester hydrolase activity"/>
    <property type="evidence" value="ECO:0007669"/>
    <property type="project" value="InterPro"/>
</dbReference>
<evidence type="ECO:0000313" key="2">
    <source>
        <dbReference type="Proteomes" id="UP000823619"/>
    </source>
</evidence>
<sequence>MKRKLFLTGMAVAVCMVSCTEENLEVIENPVQTGDEIIFGSSLQNETPDTKTEYGERTSTGIPVYWVNGDKVAIFCAQASQPADRLVNYVITRQEGNPAASASVTKDELENAGLQWGNSDVHRFYAFYPADAVKGSSEENETGMITANIPVTQRPESWQEGELNGVKTYFGLPNMDYAYMYAHTSVKKSELPEGSPINLEFKNLVTVLDITVQGPEDGGSPITVSNININAVDGANVILSGDFTCNIRGAGDNTDEVTAECTAAGNLDEVRNRISIPCFNAETNEFITLNSGEQLNVKAYIIPDDDVSHIINPRQLQIVVSIMNGAVKRKLLQTANVVPHKVNRVILPHLTSGGTNFWMSDLNPNIYVTELSLPGSKMSLLTAANGANIVYQTQSIAQQLEDGVRAFIFQTERRFNNEIRLTVNGNALDLTLADALGQIADFLETCETNEKQETAFVLVTYNAGAGSEAQWFKALQETINNCASNSRYRIFNGTMSPSTTLGDVANKIIVKANYNSNGMIASAGTAPMLHTLWETAYVDGGVPMTWNDPKSARVFTWLYQEVTSVLDTDRNKNTDASAESTKEQKLQYIQTIFEESVNAYQNNAAHDIWFMNDLGGYYYYQTEITGPFGGHWGWTDHEDPAGLAEEMNNFGVQLLQERTENAGLGLVFMNFADKQEGSGVNYRSDWLIQTVIDNNFKFQLRTRSSTSSETYNASYTSGGNAIGWDK</sequence>
<dbReference type="CDD" id="cd13120">
    <property type="entry name" value="BF2867_like_N"/>
    <property type="match status" value="1"/>
</dbReference>
<reference evidence="1" key="1">
    <citation type="submission" date="2020-10" db="EMBL/GenBank/DDBJ databases">
        <authorList>
            <person name="Gilroy R."/>
        </authorList>
    </citation>
    <scope>NUCLEOTIDE SEQUENCE</scope>
    <source>
        <strain evidence="1">D5-748</strain>
    </source>
</reference>
<dbReference type="Gene3D" id="3.20.20.190">
    <property type="entry name" value="Phosphatidylinositol (PI) phosphodiesterase"/>
    <property type="match status" value="1"/>
</dbReference>
<dbReference type="InterPro" id="IPR017946">
    <property type="entry name" value="PLC-like_Pdiesterase_TIM-brl"/>
</dbReference>
<dbReference type="Gene3D" id="2.60.40.2620">
    <property type="entry name" value="Fimbrillin-like"/>
    <property type="match status" value="1"/>
</dbReference>
<protein>
    <submittedName>
        <fullName evidence="1">Uncharacterized protein</fullName>
    </submittedName>
</protein>
<name>A0A9D9HCP3_9BACT</name>
<gene>
    <name evidence="1" type="ORF">IAC23_04290</name>
</gene>
<dbReference type="SUPFAM" id="SSF51695">
    <property type="entry name" value="PLC-like phosphodiesterases"/>
    <property type="match status" value="1"/>
</dbReference>
<dbReference type="InterPro" id="IPR042278">
    <property type="entry name" value="Mfa-like_1_N"/>
</dbReference>
<dbReference type="Proteomes" id="UP000823619">
    <property type="component" value="Unassembled WGS sequence"/>
</dbReference>
<proteinExistence type="predicted"/>
<dbReference type="AlphaFoldDB" id="A0A9D9HCP3"/>
<accession>A0A9D9HCP3</accession>
<evidence type="ECO:0000313" key="1">
    <source>
        <dbReference type="EMBL" id="MBO8444902.1"/>
    </source>
</evidence>
<dbReference type="EMBL" id="JADIMO010000048">
    <property type="protein sequence ID" value="MBO8444902.1"/>
    <property type="molecule type" value="Genomic_DNA"/>
</dbReference>
<organism evidence="1 2">
    <name type="scientific">Candidatus Cryptobacteroides merdavium</name>
    <dbReference type="NCBI Taxonomy" id="2840769"/>
    <lineage>
        <taxon>Bacteria</taxon>
        <taxon>Pseudomonadati</taxon>
        <taxon>Bacteroidota</taxon>
        <taxon>Bacteroidia</taxon>
        <taxon>Bacteroidales</taxon>
        <taxon>Candidatus Cryptobacteroides</taxon>
    </lineage>
</organism>
<comment type="caution">
    <text evidence="1">The sequence shown here is derived from an EMBL/GenBank/DDBJ whole genome shotgun (WGS) entry which is preliminary data.</text>
</comment>
<dbReference type="GO" id="GO:0006629">
    <property type="term" value="P:lipid metabolic process"/>
    <property type="evidence" value="ECO:0007669"/>
    <property type="project" value="InterPro"/>
</dbReference>